<feature type="compositionally biased region" description="Basic and acidic residues" evidence="1">
    <location>
        <begin position="117"/>
        <end position="129"/>
    </location>
</feature>
<dbReference type="Proteomes" id="UP001176941">
    <property type="component" value="Chromosome 19"/>
</dbReference>
<feature type="compositionally biased region" description="Basic and acidic residues" evidence="1">
    <location>
        <begin position="162"/>
        <end position="174"/>
    </location>
</feature>
<proteinExistence type="predicted"/>
<feature type="compositionally biased region" description="Basic and acidic residues" evidence="1">
    <location>
        <begin position="73"/>
        <end position="82"/>
    </location>
</feature>
<organism evidence="2 3">
    <name type="scientific">Rangifer tarandus platyrhynchus</name>
    <name type="common">Svalbard reindeer</name>
    <dbReference type="NCBI Taxonomy" id="3082113"/>
    <lineage>
        <taxon>Eukaryota</taxon>
        <taxon>Metazoa</taxon>
        <taxon>Chordata</taxon>
        <taxon>Craniata</taxon>
        <taxon>Vertebrata</taxon>
        <taxon>Euteleostomi</taxon>
        <taxon>Mammalia</taxon>
        <taxon>Eutheria</taxon>
        <taxon>Laurasiatheria</taxon>
        <taxon>Artiodactyla</taxon>
        <taxon>Ruminantia</taxon>
        <taxon>Pecora</taxon>
        <taxon>Cervidae</taxon>
        <taxon>Odocoileinae</taxon>
        <taxon>Rangifer</taxon>
    </lineage>
</organism>
<keyword evidence="3" id="KW-1185">Reference proteome</keyword>
<feature type="region of interest" description="Disordered" evidence="1">
    <location>
        <begin position="1"/>
        <end position="238"/>
    </location>
</feature>
<reference evidence="2" key="1">
    <citation type="submission" date="2023-04" db="EMBL/GenBank/DDBJ databases">
        <authorList>
            <consortium name="ELIXIR-Norway"/>
        </authorList>
    </citation>
    <scope>NUCLEOTIDE SEQUENCE [LARGE SCALE GENOMIC DNA]</scope>
</reference>
<protein>
    <submittedName>
        <fullName evidence="2">Uncharacterized protein</fullName>
    </submittedName>
</protein>
<gene>
    <name evidence="2" type="ORF">MRATA1EN1_LOCUS8286</name>
</gene>
<evidence type="ECO:0000256" key="1">
    <source>
        <dbReference type="SAM" id="MobiDB-lite"/>
    </source>
</evidence>
<feature type="compositionally biased region" description="Low complexity" evidence="1">
    <location>
        <begin position="135"/>
        <end position="146"/>
    </location>
</feature>
<evidence type="ECO:0000313" key="2">
    <source>
        <dbReference type="EMBL" id="CAI9159324.1"/>
    </source>
</evidence>
<sequence>MPHATRTLPPARAGTGRGRGYGEEPGAWEGRGARRRGAGRAGPRDAEAGWLREGLGVTERRTGGSSQTTGDAETGRQREGGRGRGSRRRRERVAAARALPADTLLCPREAAGGTEWQNERDAGAEDQRRVPASLVGPRVAEGPPRGAARRADRETAGSPWRLPDRGTDGQTDRRARGRTGSQEAGARSLSAARGREGGGSAPRAHLSSGEPQGPRGHRPKPLLWPQPWVPQPCQEPRRRRRRLLLLAVK</sequence>
<evidence type="ECO:0000313" key="3">
    <source>
        <dbReference type="Proteomes" id="UP001176941"/>
    </source>
</evidence>
<name>A0ABN8YD61_RANTA</name>
<accession>A0ABN8YD61</accession>
<dbReference type="EMBL" id="OX459955">
    <property type="protein sequence ID" value="CAI9159324.1"/>
    <property type="molecule type" value="Genomic_DNA"/>
</dbReference>